<dbReference type="EMBL" id="JABTTQ020000003">
    <property type="protein sequence ID" value="KAK6161476.1"/>
    <property type="molecule type" value="Genomic_DNA"/>
</dbReference>
<evidence type="ECO:0000256" key="12">
    <source>
        <dbReference type="SAM" id="Phobius"/>
    </source>
</evidence>
<evidence type="ECO:0000256" key="2">
    <source>
        <dbReference type="ARBA" id="ARBA00010617"/>
    </source>
</evidence>
<dbReference type="PRINTS" id="PR00463">
    <property type="entry name" value="EP450I"/>
</dbReference>
<keyword evidence="3 11" id="KW-0349">Heme</keyword>
<dbReference type="Gene3D" id="1.10.630.10">
    <property type="entry name" value="Cytochrome P450"/>
    <property type="match status" value="1"/>
</dbReference>
<dbReference type="InterPro" id="IPR050665">
    <property type="entry name" value="Cytochrome_P450_Monooxygen"/>
</dbReference>
<evidence type="ECO:0000313" key="13">
    <source>
        <dbReference type="EMBL" id="KAK6161476.1"/>
    </source>
</evidence>
<dbReference type="Proteomes" id="UP001318860">
    <property type="component" value="Unassembled WGS sequence"/>
</dbReference>
<evidence type="ECO:0000256" key="10">
    <source>
        <dbReference type="ARBA" id="ARBA00023136"/>
    </source>
</evidence>
<evidence type="ECO:0000256" key="3">
    <source>
        <dbReference type="ARBA" id="ARBA00022617"/>
    </source>
</evidence>
<evidence type="ECO:0000256" key="5">
    <source>
        <dbReference type="ARBA" id="ARBA00022723"/>
    </source>
</evidence>
<evidence type="ECO:0000256" key="7">
    <source>
        <dbReference type="ARBA" id="ARBA00023002"/>
    </source>
</evidence>
<evidence type="ECO:0000256" key="4">
    <source>
        <dbReference type="ARBA" id="ARBA00022692"/>
    </source>
</evidence>
<feature type="transmembrane region" description="Helical" evidence="12">
    <location>
        <begin position="61"/>
        <end position="84"/>
    </location>
</feature>
<dbReference type="InterPro" id="IPR017972">
    <property type="entry name" value="Cyt_P450_CS"/>
</dbReference>
<sequence>MSEIIRRNSVENIFVGDPSVTILLAFRRYFVITGRLKFPTDIIYRHKLLSASCGSVGKMDLSIVISLLTIFVVWLWQVFNWVWLEPRKIEKFLRKQGFKGNSYKFLFGDTKEIAESYKEAHSKPLGLHDDIVPRVMPFVLKTINTYGKNSFAWIGPRPRVYISDADFMREVLTKHLSFQKNFRVVNKIYKLLVGGIVEFEEEKWTRHRMKLNPAFHLDRLKHMCPIVQTCCETILNDWKKKMKNGSGVVDVFHYLEAYTGSAVTTALFSHPFDAEMRKCFHLLRDLSLMANIAVKTFDIPGKGYLPTPAHRKAKAMEAEVRQSFRNMVNDRLKKRRAGIEDGRDLFDLFLDELYDENNAKQVDIESIVDDAIGNCKLFYFAGYETTSNLLVWTMVNLAIHEDWQTRGREEVFRILGNRKKLQPDDVSQLKVVNMIIHEVLRLFPPVFELSRVVEEDTKLGNYIIPKDILIQLPIAMIHRKPEIWGEDAHLFKPERFAEGVLKAANGQAAFMPFGWGPRICIGQNFAIMEAKIFVATLLQTFTWELSPEYTHAPYAAFTVQPQHGAPLVLHEIGQS</sequence>
<evidence type="ECO:0000256" key="8">
    <source>
        <dbReference type="ARBA" id="ARBA00023004"/>
    </source>
</evidence>
<proteinExistence type="inferred from homology"/>
<evidence type="ECO:0000313" key="14">
    <source>
        <dbReference type="Proteomes" id="UP001318860"/>
    </source>
</evidence>
<keyword evidence="6 12" id="KW-1133">Transmembrane helix</keyword>
<comment type="similarity">
    <text evidence="2 11">Belongs to the cytochrome P450 family.</text>
</comment>
<accession>A0ABR0XQW8</accession>
<evidence type="ECO:0000256" key="9">
    <source>
        <dbReference type="ARBA" id="ARBA00023033"/>
    </source>
</evidence>
<gene>
    <name evidence="13" type="ORF">DH2020_004857</name>
</gene>
<keyword evidence="14" id="KW-1185">Reference proteome</keyword>
<comment type="subcellular location">
    <subcellularLocation>
        <location evidence="1">Membrane</location>
        <topology evidence="1">Single-pass membrane protein</topology>
    </subcellularLocation>
</comment>
<dbReference type="InterPro" id="IPR036396">
    <property type="entry name" value="Cyt_P450_sf"/>
</dbReference>
<keyword evidence="4 12" id="KW-0812">Transmembrane</keyword>
<name>A0ABR0XQW8_REHGL</name>
<dbReference type="Pfam" id="PF00067">
    <property type="entry name" value="p450"/>
    <property type="match status" value="1"/>
</dbReference>
<reference evidence="13 14" key="1">
    <citation type="journal article" date="2021" name="Comput. Struct. Biotechnol. J.">
        <title>De novo genome assembly of the potent medicinal plant Rehmannia glutinosa using nanopore technology.</title>
        <authorList>
            <person name="Ma L."/>
            <person name="Dong C."/>
            <person name="Song C."/>
            <person name="Wang X."/>
            <person name="Zheng X."/>
            <person name="Niu Y."/>
            <person name="Chen S."/>
            <person name="Feng W."/>
        </authorList>
    </citation>
    <scope>NUCLEOTIDE SEQUENCE [LARGE SCALE GENOMIC DNA]</scope>
    <source>
        <strain evidence="13">DH-2019</strain>
    </source>
</reference>
<keyword evidence="7 11" id="KW-0560">Oxidoreductase</keyword>
<keyword evidence="5 11" id="KW-0479">Metal-binding</keyword>
<keyword evidence="8 11" id="KW-0408">Iron</keyword>
<dbReference type="PANTHER" id="PTHR24282:SF273">
    <property type="entry name" value="CYTOCHROME P450 CYP72A219-LIKE"/>
    <property type="match status" value="1"/>
</dbReference>
<evidence type="ECO:0000256" key="1">
    <source>
        <dbReference type="ARBA" id="ARBA00004167"/>
    </source>
</evidence>
<comment type="caution">
    <text evidence="13">The sequence shown here is derived from an EMBL/GenBank/DDBJ whole genome shotgun (WGS) entry which is preliminary data.</text>
</comment>
<protein>
    <submittedName>
        <fullName evidence="13">Uncharacterized protein</fullName>
    </submittedName>
</protein>
<organism evidence="13 14">
    <name type="scientific">Rehmannia glutinosa</name>
    <name type="common">Chinese foxglove</name>
    <dbReference type="NCBI Taxonomy" id="99300"/>
    <lineage>
        <taxon>Eukaryota</taxon>
        <taxon>Viridiplantae</taxon>
        <taxon>Streptophyta</taxon>
        <taxon>Embryophyta</taxon>
        <taxon>Tracheophyta</taxon>
        <taxon>Spermatophyta</taxon>
        <taxon>Magnoliopsida</taxon>
        <taxon>eudicotyledons</taxon>
        <taxon>Gunneridae</taxon>
        <taxon>Pentapetalae</taxon>
        <taxon>asterids</taxon>
        <taxon>lamiids</taxon>
        <taxon>Lamiales</taxon>
        <taxon>Orobanchaceae</taxon>
        <taxon>Rehmannieae</taxon>
        <taxon>Rehmannia</taxon>
    </lineage>
</organism>
<dbReference type="SUPFAM" id="SSF48264">
    <property type="entry name" value="Cytochrome P450"/>
    <property type="match status" value="1"/>
</dbReference>
<keyword evidence="10 12" id="KW-0472">Membrane</keyword>
<keyword evidence="9 11" id="KW-0503">Monooxygenase</keyword>
<evidence type="ECO:0000256" key="6">
    <source>
        <dbReference type="ARBA" id="ARBA00022989"/>
    </source>
</evidence>
<dbReference type="PROSITE" id="PS00086">
    <property type="entry name" value="CYTOCHROME_P450"/>
    <property type="match status" value="1"/>
</dbReference>
<dbReference type="PANTHER" id="PTHR24282">
    <property type="entry name" value="CYTOCHROME P450 FAMILY MEMBER"/>
    <property type="match status" value="1"/>
</dbReference>
<dbReference type="PRINTS" id="PR00385">
    <property type="entry name" value="P450"/>
</dbReference>
<dbReference type="InterPro" id="IPR002401">
    <property type="entry name" value="Cyt_P450_E_grp-I"/>
</dbReference>
<dbReference type="InterPro" id="IPR001128">
    <property type="entry name" value="Cyt_P450"/>
</dbReference>
<evidence type="ECO:0000256" key="11">
    <source>
        <dbReference type="RuleBase" id="RU000461"/>
    </source>
</evidence>